<protein>
    <submittedName>
        <fullName evidence="2">Uncharacterized protein</fullName>
    </submittedName>
</protein>
<feature type="transmembrane region" description="Helical" evidence="1">
    <location>
        <begin position="12"/>
        <end position="40"/>
    </location>
</feature>
<evidence type="ECO:0000313" key="3">
    <source>
        <dbReference type="Proteomes" id="UP001200642"/>
    </source>
</evidence>
<dbReference type="EMBL" id="JAIRBC010000024">
    <property type="protein sequence ID" value="MCG2462056.1"/>
    <property type="molecule type" value="Genomic_DNA"/>
</dbReference>
<feature type="transmembrane region" description="Helical" evidence="1">
    <location>
        <begin position="46"/>
        <end position="65"/>
    </location>
</feature>
<keyword evidence="1" id="KW-1133">Transmembrane helix</keyword>
<dbReference type="RefSeq" id="WP_317903198.1">
    <property type="nucleotide sequence ID" value="NZ_JAIRBC010000024.1"/>
</dbReference>
<name>A0AAE3EYG6_9FLAO</name>
<organism evidence="2 3">
    <name type="scientific">Cerina litoralis</name>
    <dbReference type="NCBI Taxonomy" id="2874477"/>
    <lineage>
        <taxon>Bacteria</taxon>
        <taxon>Pseudomonadati</taxon>
        <taxon>Bacteroidota</taxon>
        <taxon>Flavobacteriia</taxon>
        <taxon>Flavobacteriales</taxon>
        <taxon>Flavobacteriaceae</taxon>
        <taxon>Cerina</taxon>
    </lineage>
</organism>
<dbReference type="Proteomes" id="UP001200642">
    <property type="component" value="Unassembled WGS sequence"/>
</dbReference>
<accession>A0AAE3EYG6</accession>
<gene>
    <name evidence="2" type="ORF">K8352_14950</name>
</gene>
<dbReference type="AlphaFoldDB" id="A0AAE3EYG6"/>
<keyword evidence="1" id="KW-0472">Membrane</keyword>
<evidence type="ECO:0000313" key="2">
    <source>
        <dbReference type="EMBL" id="MCG2462056.1"/>
    </source>
</evidence>
<reference evidence="2" key="1">
    <citation type="submission" date="2023-02" db="EMBL/GenBank/DDBJ databases">
        <title>Genome of Flavobacteriaceae gen. nov. sp. strain F89.</title>
        <authorList>
            <person name="Wang Y."/>
        </authorList>
    </citation>
    <scope>NUCLEOTIDE SEQUENCE</scope>
    <source>
        <strain evidence="2">F89</strain>
    </source>
</reference>
<comment type="caution">
    <text evidence="2">The sequence shown here is derived from an EMBL/GenBank/DDBJ whole genome shotgun (WGS) entry which is preliminary data.</text>
</comment>
<evidence type="ECO:0000256" key="1">
    <source>
        <dbReference type="SAM" id="Phobius"/>
    </source>
</evidence>
<proteinExistence type="predicted"/>
<sequence>MKRYEVYRNIRKGAVIFGLPISLFALMMLSVIGSLLVIIFSFGFRVILAVLVVNVVLYLSLLKITDNPQLFHFKKVFPTTISNKQTTNLDYGQD</sequence>
<keyword evidence="3" id="KW-1185">Reference proteome</keyword>
<keyword evidence="1" id="KW-0812">Transmembrane</keyword>